<dbReference type="OrthoDB" id="545730at2759"/>
<dbReference type="WBParaSite" id="ECPE_0000923601-mRNA-1">
    <property type="protein sequence ID" value="ECPE_0000923601-mRNA-1"/>
    <property type="gene ID" value="ECPE_0000923601"/>
</dbReference>
<keyword evidence="4" id="KW-1185">Reference proteome</keyword>
<reference evidence="3 4" key="2">
    <citation type="submission" date="2018-11" db="EMBL/GenBank/DDBJ databases">
        <authorList>
            <consortium name="Pathogen Informatics"/>
        </authorList>
    </citation>
    <scope>NUCLEOTIDE SEQUENCE [LARGE SCALE GENOMIC DNA]</scope>
    <source>
        <strain evidence="3 4">Egypt</strain>
    </source>
</reference>
<reference evidence="5" key="1">
    <citation type="submission" date="2016-06" db="UniProtKB">
        <authorList>
            <consortium name="WormBaseParasite"/>
        </authorList>
    </citation>
    <scope>IDENTIFICATION</scope>
</reference>
<gene>
    <name evidence="3" type="ORF">ECPE_LOCUS9208</name>
</gene>
<sequence length="235" mass="28950">MSKTQSPSNTRTRGTKTKLRSSENKLTWYEERQRRRLAQLIRHEYQVERLRDLRASEAADRRIREEERDRRHQLVRARNYYRQFVHEFRARKMAKMTEEETVRIVHLKYHSNVFRRFFDNLLARERENLLALQQLEREEKQKIEQLREQTLSGLEHSHRVRMDLLNESLRREREEQIARTRQEQIELNKQKRDLRRLLEANIRDMQQNLLSNHDTAYFRQADADKLLRTARKFLG</sequence>
<evidence type="ECO:0000256" key="1">
    <source>
        <dbReference type="SAM" id="Coils"/>
    </source>
</evidence>
<dbReference type="Proteomes" id="UP000272942">
    <property type="component" value="Unassembled WGS sequence"/>
</dbReference>
<evidence type="ECO:0000313" key="4">
    <source>
        <dbReference type="Proteomes" id="UP000272942"/>
    </source>
</evidence>
<evidence type="ECO:0000313" key="3">
    <source>
        <dbReference type="EMBL" id="VDP84980.1"/>
    </source>
</evidence>
<evidence type="ECO:0000313" key="5">
    <source>
        <dbReference type="WBParaSite" id="ECPE_0000923601-mRNA-1"/>
    </source>
</evidence>
<feature type="coiled-coil region" evidence="1">
    <location>
        <begin position="122"/>
        <end position="208"/>
    </location>
</feature>
<accession>A0A183AQH3</accession>
<keyword evidence="1" id="KW-0175">Coiled coil</keyword>
<protein>
    <submittedName>
        <fullName evidence="5">DUF4200 domain-containing protein</fullName>
    </submittedName>
</protein>
<name>A0A183AQH3_9TREM</name>
<organism evidence="5">
    <name type="scientific">Echinostoma caproni</name>
    <dbReference type="NCBI Taxonomy" id="27848"/>
    <lineage>
        <taxon>Eukaryota</taxon>
        <taxon>Metazoa</taxon>
        <taxon>Spiralia</taxon>
        <taxon>Lophotrochozoa</taxon>
        <taxon>Platyhelminthes</taxon>
        <taxon>Trematoda</taxon>
        <taxon>Digenea</taxon>
        <taxon>Plagiorchiida</taxon>
        <taxon>Echinostomata</taxon>
        <taxon>Echinostomatoidea</taxon>
        <taxon>Echinostomatidae</taxon>
        <taxon>Echinostoma</taxon>
    </lineage>
</organism>
<dbReference type="EMBL" id="UZAN01047072">
    <property type="protein sequence ID" value="VDP84980.1"/>
    <property type="molecule type" value="Genomic_DNA"/>
</dbReference>
<evidence type="ECO:0000256" key="2">
    <source>
        <dbReference type="SAM" id="MobiDB-lite"/>
    </source>
</evidence>
<feature type="compositionally biased region" description="Polar residues" evidence="2">
    <location>
        <begin position="1"/>
        <end position="12"/>
    </location>
</feature>
<feature type="region of interest" description="Disordered" evidence="2">
    <location>
        <begin position="1"/>
        <end position="24"/>
    </location>
</feature>
<proteinExistence type="predicted"/>
<dbReference type="AlphaFoldDB" id="A0A183AQH3"/>